<dbReference type="AlphaFoldDB" id="A0A2T3XN20"/>
<name>A0A2T3XN20_9BURK</name>
<comment type="caution">
    <text evidence="2">The sequence shown here is derived from an EMBL/GenBank/DDBJ whole genome shotgun (WGS) entry which is preliminary data.</text>
</comment>
<proteinExistence type="predicted"/>
<dbReference type="EMBL" id="PYUC01000015">
    <property type="protein sequence ID" value="PTB17895.1"/>
    <property type="molecule type" value="Genomic_DNA"/>
</dbReference>
<sequence length="186" mass="20633">MPLDEAQLTHRIAGRLRIKLLSRRRDAAYFSDLSRRLAQCDGVTDVHASPLTGSVLIRHTTTVDAIATYADRHGLFSLRLPRVSSEESAPARAHAMTRREPARITRRKAGESNDDRERAQARRLSATLAGLGTLQTVRGQIMAPAVTLFWYAYDAWRSRPRARTDSPAPMPPVPPAAGDDGGRDRR</sequence>
<evidence type="ECO:0000313" key="3">
    <source>
        <dbReference type="Proteomes" id="UP000240638"/>
    </source>
</evidence>
<dbReference type="RefSeq" id="WP_107153385.1">
    <property type="nucleotide sequence ID" value="NZ_PYUC01000015.1"/>
</dbReference>
<protein>
    <submittedName>
        <fullName evidence="2">Uncharacterized protein</fullName>
    </submittedName>
</protein>
<reference evidence="2 3" key="1">
    <citation type="submission" date="2018-03" db="EMBL/GenBank/DDBJ databases">
        <title>Whole genome analyses suggest that Burkholderia sensu lato contains two further novel genera in the rhizoxinica-symbiotica group Mycetohabitans gen. nov., and Trinickia gen. nov.: implications for the evolution of diazotrophy and nodulation in the Burkholderiaceae.</title>
        <authorList>
            <person name="Estrada De Los Santos P."/>
            <person name="Palmer M."/>
            <person name="Chavez-Ramirez B."/>
            <person name="Steenkamp E.T."/>
            <person name="Hirsch A.M."/>
            <person name="Manyaka P."/>
            <person name="Maluk M."/>
            <person name="Lafos M."/>
            <person name="Crook M."/>
            <person name="Gross E."/>
            <person name="Simon M.F."/>
            <person name="Bueno Dos Reis Junior F."/>
            <person name="Poole P.S."/>
            <person name="Venter S.N."/>
            <person name="James E.K."/>
        </authorList>
    </citation>
    <scope>NUCLEOTIDE SEQUENCE [LARGE SCALE GENOMIC DNA]</scope>
    <source>
        <strain evidence="2 3">JPY-366</strain>
    </source>
</reference>
<feature type="region of interest" description="Disordered" evidence="1">
    <location>
        <begin position="87"/>
        <end position="120"/>
    </location>
</feature>
<evidence type="ECO:0000313" key="2">
    <source>
        <dbReference type="EMBL" id="PTB17895.1"/>
    </source>
</evidence>
<accession>A0A2T3XN20</accession>
<feature type="region of interest" description="Disordered" evidence="1">
    <location>
        <begin position="160"/>
        <end position="186"/>
    </location>
</feature>
<organism evidence="2 3">
    <name type="scientific">Trinickia symbiotica</name>
    <dbReference type="NCBI Taxonomy" id="863227"/>
    <lineage>
        <taxon>Bacteria</taxon>
        <taxon>Pseudomonadati</taxon>
        <taxon>Pseudomonadota</taxon>
        <taxon>Betaproteobacteria</taxon>
        <taxon>Burkholderiales</taxon>
        <taxon>Burkholderiaceae</taxon>
        <taxon>Trinickia</taxon>
    </lineage>
</organism>
<feature type="compositionally biased region" description="Basic and acidic residues" evidence="1">
    <location>
        <begin position="97"/>
        <end position="120"/>
    </location>
</feature>
<evidence type="ECO:0000256" key="1">
    <source>
        <dbReference type="SAM" id="MobiDB-lite"/>
    </source>
</evidence>
<gene>
    <name evidence="2" type="ORF">C9I57_25560</name>
</gene>
<dbReference type="Proteomes" id="UP000240638">
    <property type="component" value="Unassembled WGS sequence"/>
</dbReference>